<name>A0A094PMY8_9ZZZZ</name>
<evidence type="ECO:0000313" key="10">
    <source>
        <dbReference type="EMBL" id="KGA13105.1"/>
    </source>
</evidence>
<dbReference type="PANTHER" id="PTHR43790:SF3">
    <property type="entry name" value="D-ALLOSE IMPORT ATP-BINDING PROTEIN ALSA-RELATED"/>
    <property type="match status" value="1"/>
</dbReference>
<dbReference type="CDD" id="cd03216">
    <property type="entry name" value="ABC_Carb_Monos_I"/>
    <property type="match status" value="1"/>
</dbReference>
<reference evidence="10" key="1">
    <citation type="submission" date="2014-06" db="EMBL/GenBank/DDBJ databases">
        <title>Key roles for freshwater Actinobacteria revealed by deep metagenomic sequencing.</title>
        <authorList>
            <person name="Ghai R."/>
            <person name="Mizuno C.M."/>
            <person name="Picazo A."/>
            <person name="Camacho A."/>
            <person name="Rodriguez-Valera F."/>
        </authorList>
    </citation>
    <scope>NUCLEOTIDE SEQUENCE</scope>
</reference>
<keyword evidence="7" id="KW-1278">Translocase</keyword>
<dbReference type="GO" id="GO:0016887">
    <property type="term" value="F:ATP hydrolysis activity"/>
    <property type="evidence" value="ECO:0007669"/>
    <property type="project" value="InterPro"/>
</dbReference>
<dbReference type="CDD" id="cd03215">
    <property type="entry name" value="ABC_Carb_Monos_II"/>
    <property type="match status" value="1"/>
</dbReference>
<dbReference type="Pfam" id="PF00005">
    <property type="entry name" value="ABC_tran"/>
    <property type="match status" value="2"/>
</dbReference>
<dbReference type="InterPro" id="IPR017871">
    <property type="entry name" value="ABC_transporter-like_CS"/>
</dbReference>
<evidence type="ECO:0000256" key="2">
    <source>
        <dbReference type="ARBA" id="ARBA00022475"/>
    </source>
</evidence>
<organism evidence="10">
    <name type="scientific">freshwater metagenome</name>
    <dbReference type="NCBI Taxonomy" id="449393"/>
    <lineage>
        <taxon>unclassified sequences</taxon>
        <taxon>metagenomes</taxon>
        <taxon>ecological metagenomes</taxon>
    </lineage>
</organism>
<evidence type="ECO:0000256" key="8">
    <source>
        <dbReference type="ARBA" id="ARBA00023136"/>
    </source>
</evidence>
<keyword evidence="8" id="KW-0472">Membrane</keyword>
<feature type="domain" description="ABC transporter" evidence="9">
    <location>
        <begin position="8"/>
        <end position="243"/>
    </location>
</feature>
<evidence type="ECO:0000256" key="6">
    <source>
        <dbReference type="ARBA" id="ARBA00022840"/>
    </source>
</evidence>
<comment type="caution">
    <text evidence="10">The sequence shown here is derived from an EMBL/GenBank/DDBJ whole genome shotgun (WGS) entry which is preliminary data.</text>
</comment>
<evidence type="ECO:0000256" key="3">
    <source>
        <dbReference type="ARBA" id="ARBA00022597"/>
    </source>
</evidence>
<keyword evidence="2" id="KW-1003">Cell membrane</keyword>
<dbReference type="SUPFAM" id="SSF52540">
    <property type="entry name" value="P-loop containing nucleoside triphosphate hydrolases"/>
    <property type="match status" value="2"/>
</dbReference>
<dbReference type="InterPro" id="IPR050107">
    <property type="entry name" value="ABC_carbohydrate_import_ATPase"/>
</dbReference>
<gene>
    <name evidence="10" type="ORF">GM51_20670</name>
</gene>
<accession>A0A094PMY8</accession>
<keyword evidence="6" id="KW-0067">ATP-binding</keyword>
<dbReference type="PANTHER" id="PTHR43790">
    <property type="entry name" value="CARBOHYDRATE TRANSPORT ATP-BINDING PROTEIN MG119-RELATED"/>
    <property type="match status" value="1"/>
</dbReference>
<dbReference type="SMART" id="SM00382">
    <property type="entry name" value="AAA"/>
    <property type="match status" value="2"/>
</dbReference>
<dbReference type="InterPro" id="IPR003593">
    <property type="entry name" value="AAA+_ATPase"/>
</dbReference>
<evidence type="ECO:0000256" key="7">
    <source>
        <dbReference type="ARBA" id="ARBA00022967"/>
    </source>
</evidence>
<dbReference type="GO" id="GO:0005524">
    <property type="term" value="F:ATP binding"/>
    <property type="evidence" value="ECO:0007669"/>
    <property type="project" value="UniProtKB-KW"/>
</dbReference>
<dbReference type="Gene3D" id="3.40.50.300">
    <property type="entry name" value="P-loop containing nucleotide triphosphate hydrolases"/>
    <property type="match status" value="2"/>
</dbReference>
<dbReference type="InterPro" id="IPR027417">
    <property type="entry name" value="P-loop_NTPase"/>
</dbReference>
<dbReference type="PROSITE" id="PS00211">
    <property type="entry name" value="ABC_TRANSPORTER_1"/>
    <property type="match status" value="1"/>
</dbReference>
<proteinExistence type="predicted"/>
<dbReference type="InterPro" id="IPR003439">
    <property type="entry name" value="ABC_transporter-like_ATP-bd"/>
</dbReference>
<keyword evidence="1" id="KW-0813">Transport</keyword>
<evidence type="ECO:0000256" key="1">
    <source>
        <dbReference type="ARBA" id="ARBA00022448"/>
    </source>
</evidence>
<protein>
    <recommendedName>
        <fullName evidence="9">ABC transporter domain-containing protein</fullName>
    </recommendedName>
</protein>
<evidence type="ECO:0000259" key="9">
    <source>
        <dbReference type="PROSITE" id="PS50893"/>
    </source>
</evidence>
<evidence type="ECO:0000256" key="4">
    <source>
        <dbReference type="ARBA" id="ARBA00022737"/>
    </source>
</evidence>
<dbReference type="EMBL" id="JNSL01000201">
    <property type="protein sequence ID" value="KGA13105.1"/>
    <property type="molecule type" value="Genomic_DNA"/>
</dbReference>
<keyword evidence="5" id="KW-0547">Nucleotide-binding</keyword>
<keyword evidence="4" id="KW-0677">Repeat</keyword>
<dbReference type="AlphaFoldDB" id="A0A094PMY8"/>
<feature type="domain" description="ABC transporter" evidence="9">
    <location>
        <begin position="253"/>
        <end position="497"/>
    </location>
</feature>
<dbReference type="PROSITE" id="PS50893">
    <property type="entry name" value="ABC_TRANSPORTER_2"/>
    <property type="match status" value="2"/>
</dbReference>
<sequence>MITSTALVHLSNISKSFGATKAVKDVSVSFSTGQIIGLVGENGAGKSTLAKIIAGVYSPNSGTMNFDGSIVNFRSPFEALNSGVAMMAQEIMLIPEATVEVNIFLGNLPSNGWFPDNKKMREEFTKLNDLTGFALKPDVKVSSLRLADQQKVEIMRSIARNSKLIIMDEPSASLTADEVERLHHTVKELVSRGITVLLISHFLEEVLKLTETVIIMRDGEIVRSGPTSNETVESLVSGMVGRSLETRYFEPESRTSNRVMLKVYGLTNKVLQNISFEIREGEILGLAGLIGSGRSEIARAIFGADRISSGKVLVEEKEISLKSPAEVISSGIYMIPENRKEQGLFLNSSSADNMLISTLKSRSRLSFMSKNFLNKIALLLAKNIDLRFNNINQLAVSLSGGNQQKLLFGRAVEVSPKILIVDEPTRGVDIAAKRAIHKILIEQAKKGTAILFISSEIEEVLGVCDRVLVINRGSIQSEFKRPFNQTSVVAAFFGQLAGGKSD</sequence>
<evidence type="ECO:0000256" key="5">
    <source>
        <dbReference type="ARBA" id="ARBA00022741"/>
    </source>
</evidence>
<keyword evidence="3" id="KW-0762">Sugar transport</keyword>